<organism evidence="1 2">
    <name type="scientific">Entomortierella chlamydospora</name>
    <dbReference type="NCBI Taxonomy" id="101097"/>
    <lineage>
        <taxon>Eukaryota</taxon>
        <taxon>Fungi</taxon>
        <taxon>Fungi incertae sedis</taxon>
        <taxon>Mucoromycota</taxon>
        <taxon>Mortierellomycotina</taxon>
        <taxon>Mortierellomycetes</taxon>
        <taxon>Mortierellales</taxon>
        <taxon>Mortierellaceae</taxon>
        <taxon>Entomortierella</taxon>
    </lineage>
</organism>
<protein>
    <submittedName>
        <fullName evidence="1">Uncharacterized protein</fullName>
    </submittedName>
</protein>
<name>A0A9P6MCY7_9FUNG</name>
<dbReference type="AlphaFoldDB" id="A0A9P6MCY7"/>
<feature type="non-terminal residue" evidence="1">
    <location>
        <position position="82"/>
    </location>
</feature>
<evidence type="ECO:0000313" key="2">
    <source>
        <dbReference type="Proteomes" id="UP000703661"/>
    </source>
</evidence>
<keyword evidence="2" id="KW-1185">Reference proteome</keyword>
<comment type="caution">
    <text evidence="1">The sequence shown here is derived from an EMBL/GenBank/DDBJ whole genome shotgun (WGS) entry which is preliminary data.</text>
</comment>
<dbReference type="Proteomes" id="UP000703661">
    <property type="component" value="Unassembled WGS sequence"/>
</dbReference>
<gene>
    <name evidence="1" type="ORF">BGZ80_008297</name>
</gene>
<accession>A0A9P6MCY7</accession>
<reference evidence="1" key="1">
    <citation type="journal article" date="2020" name="Fungal Divers.">
        <title>Resolving the Mortierellaceae phylogeny through synthesis of multi-gene phylogenetics and phylogenomics.</title>
        <authorList>
            <person name="Vandepol N."/>
            <person name="Liber J."/>
            <person name="Desiro A."/>
            <person name="Na H."/>
            <person name="Kennedy M."/>
            <person name="Barry K."/>
            <person name="Grigoriev I.V."/>
            <person name="Miller A.N."/>
            <person name="O'Donnell K."/>
            <person name="Stajich J.E."/>
            <person name="Bonito G."/>
        </authorList>
    </citation>
    <scope>NUCLEOTIDE SEQUENCE</scope>
    <source>
        <strain evidence="1">NRRL 2769</strain>
    </source>
</reference>
<dbReference type="EMBL" id="JAAAID010004450">
    <property type="protein sequence ID" value="KAF9993059.1"/>
    <property type="molecule type" value="Genomic_DNA"/>
</dbReference>
<proteinExistence type="predicted"/>
<evidence type="ECO:0000313" key="1">
    <source>
        <dbReference type="EMBL" id="KAF9993059.1"/>
    </source>
</evidence>
<sequence length="82" mass="9449">DAPTNCERAHRVANQNRVIARPRKDQEVFVVLKFQKPQELSIGTQQRKIIDRTLKQFFANNPRLDAVEVEELRFDPSTSSVG</sequence>
<feature type="non-terminal residue" evidence="1">
    <location>
        <position position="1"/>
    </location>
</feature>